<dbReference type="InterPro" id="IPR031330">
    <property type="entry name" value="Gly_Hdrlase_35_cat"/>
</dbReference>
<dbReference type="Pfam" id="PF17834">
    <property type="entry name" value="GHD"/>
    <property type="match status" value="1"/>
</dbReference>
<dbReference type="Pfam" id="PF01301">
    <property type="entry name" value="Glyco_hydro_35"/>
    <property type="match status" value="1"/>
</dbReference>
<evidence type="ECO:0000313" key="6">
    <source>
        <dbReference type="EMBL" id="KAF5465048.1"/>
    </source>
</evidence>
<dbReference type="InterPro" id="IPR008979">
    <property type="entry name" value="Galactose-bd-like_sf"/>
</dbReference>
<evidence type="ECO:0000256" key="2">
    <source>
        <dbReference type="ARBA" id="ARBA00009809"/>
    </source>
</evidence>
<dbReference type="SUPFAM" id="SSF51445">
    <property type="entry name" value="(Trans)glycosidases"/>
    <property type="match status" value="1"/>
</dbReference>
<evidence type="ECO:0000259" key="4">
    <source>
        <dbReference type="Pfam" id="PF01301"/>
    </source>
</evidence>
<dbReference type="EC" id="3.2.1.23" evidence="3"/>
<reference evidence="6" key="1">
    <citation type="submission" date="2015-10" db="EMBL/GenBank/DDBJ databases">
        <authorList>
            <person name="Martinez-Garcia P.J."/>
            <person name="Crepeau M.W."/>
            <person name="Puiu D."/>
            <person name="Gonzalez-Ibeas D."/>
            <person name="Whalen J."/>
            <person name="Stevens K."/>
            <person name="Paul R."/>
            <person name="Butterfield T."/>
            <person name="Britton M."/>
            <person name="Reagan R."/>
            <person name="Chakraborty S."/>
            <person name="Walawage S.L."/>
            <person name="Vasquez-Gross H.A."/>
            <person name="Cardeno C."/>
            <person name="Famula R."/>
            <person name="Pratt K."/>
            <person name="Kuruganti S."/>
            <person name="Aradhya M.K."/>
            <person name="Leslie C.A."/>
            <person name="Dandekar A.M."/>
            <person name="Salzberg S.L."/>
            <person name="Wegrzyn J.L."/>
            <person name="Langley C.H."/>
            <person name="Neale D.B."/>
        </authorList>
    </citation>
    <scope>NUCLEOTIDE SEQUENCE</scope>
    <source>
        <tissue evidence="6">Leaves</tissue>
    </source>
</reference>
<dbReference type="PANTHER" id="PTHR23421">
    <property type="entry name" value="BETA-GALACTOSIDASE RELATED"/>
    <property type="match status" value="1"/>
</dbReference>
<dbReference type="InterPro" id="IPR041392">
    <property type="entry name" value="GHD"/>
</dbReference>
<dbReference type="GO" id="GO:0005975">
    <property type="term" value="P:carbohydrate metabolic process"/>
    <property type="evidence" value="ECO:0007669"/>
    <property type="project" value="InterPro"/>
</dbReference>
<evidence type="ECO:0000313" key="7">
    <source>
        <dbReference type="Proteomes" id="UP000619265"/>
    </source>
</evidence>
<protein>
    <recommendedName>
        <fullName evidence="3">beta-galactosidase</fullName>
        <ecNumber evidence="3">3.2.1.23</ecNumber>
    </recommendedName>
</protein>
<dbReference type="PRINTS" id="PR00742">
    <property type="entry name" value="GLHYDRLASE35"/>
</dbReference>
<proteinExistence type="inferred from homology"/>
<dbReference type="SUPFAM" id="SSF49785">
    <property type="entry name" value="Galactose-binding domain-like"/>
    <property type="match status" value="1"/>
</dbReference>
<sequence>YFGGTNFNRTSGGPFLITSYDYDAPIDEYGLLSEPKWGHLKDLHAAIKLCEPALVAADSPQYIKLGPKQEAHVYRVDTNTEGLNLTQYGSQSRCSAFLANIDERKAAVVRFLGQTYHLPPWSVSILPDCRNTVFNTAKVGAQTSIKMVEFELPLFSNISARQQFTVHDEVSYFSKSWMTVKEPIGIWSKKIFSVQAILEHLNVTKDHSDYLWYITRIYVSDDDITFWEEKQVRPTLTIDSMRDVLRVFINGQLTGN</sequence>
<name>A0A834CUH5_JUGRE</name>
<dbReference type="GO" id="GO:0004565">
    <property type="term" value="F:beta-galactosidase activity"/>
    <property type="evidence" value="ECO:0007669"/>
    <property type="project" value="UniProtKB-EC"/>
</dbReference>
<evidence type="ECO:0000256" key="3">
    <source>
        <dbReference type="ARBA" id="ARBA00012756"/>
    </source>
</evidence>
<dbReference type="AlphaFoldDB" id="A0A834CUH5"/>
<comment type="similarity">
    <text evidence="2">Belongs to the glycosyl hydrolase 35 family.</text>
</comment>
<evidence type="ECO:0000259" key="5">
    <source>
        <dbReference type="Pfam" id="PF17834"/>
    </source>
</evidence>
<comment type="catalytic activity">
    <reaction evidence="1">
        <text>Hydrolysis of terminal non-reducing beta-D-galactose residues in beta-D-galactosides.</text>
        <dbReference type="EC" id="3.2.1.23"/>
    </reaction>
</comment>
<dbReference type="EMBL" id="LIHL02000007">
    <property type="protein sequence ID" value="KAF5465048.1"/>
    <property type="molecule type" value="Genomic_DNA"/>
</dbReference>
<dbReference type="InterPro" id="IPR017853">
    <property type="entry name" value="GH"/>
</dbReference>
<gene>
    <name evidence="6" type="ORF">F2P56_015080</name>
</gene>
<accession>A0A834CUH5</accession>
<evidence type="ECO:0000256" key="1">
    <source>
        <dbReference type="ARBA" id="ARBA00001412"/>
    </source>
</evidence>
<comment type="caution">
    <text evidence="6">The sequence shown here is derived from an EMBL/GenBank/DDBJ whole genome shotgun (WGS) entry which is preliminary data.</text>
</comment>
<feature type="domain" description="Glycoside hydrolase 35 catalytic" evidence="4">
    <location>
        <begin position="1"/>
        <end position="46"/>
    </location>
</feature>
<feature type="non-terminal residue" evidence="6">
    <location>
        <position position="256"/>
    </location>
</feature>
<dbReference type="Gramene" id="Jr07_14420_p1">
    <property type="protein sequence ID" value="cds.Jr07_14420_p1"/>
    <property type="gene ID" value="Jr07_14420"/>
</dbReference>
<organism evidence="6 7">
    <name type="scientific">Juglans regia</name>
    <name type="common">English walnut</name>
    <dbReference type="NCBI Taxonomy" id="51240"/>
    <lineage>
        <taxon>Eukaryota</taxon>
        <taxon>Viridiplantae</taxon>
        <taxon>Streptophyta</taxon>
        <taxon>Embryophyta</taxon>
        <taxon>Tracheophyta</taxon>
        <taxon>Spermatophyta</taxon>
        <taxon>Magnoliopsida</taxon>
        <taxon>eudicotyledons</taxon>
        <taxon>Gunneridae</taxon>
        <taxon>Pentapetalae</taxon>
        <taxon>rosids</taxon>
        <taxon>fabids</taxon>
        <taxon>Fagales</taxon>
        <taxon>Juglandaceae</taxon>
        <taxon>Juglans</taxon>
    </lineage>
</organism>
<feature type="domain" description="Beta-galactosidase beta-sandwich" evidence="5">
    <location>
        <begin position="88"/>
        <end position="139"/>
    </location>
</feature>
<dbReference type="Proteomes" id="UP000619265">
    <property type="component" value="Unassembled WGS sequence"/>
</dbReference>
<reference evidence="6" key="2">
    <citation type="submission" date="2020-03" db="EMBL/GenBank/DDBJ databases">
        <title>Walnut 2.0.</title>
        <authorList>
            <person name="Marrano A."/>
            <person name="Britton M."/>
            <person name="Zimin A.V."/>
            <person name="Zaini P.A."/>
            <person name="Workman R."/>
            <person name="Puiu D."/>
            <person name="Bianco L."/>
            <person name="Allen B.J."/>
            <person name="Troggio M."/>
            <person name="Leslie C.A."/>
            <person name="Timp W."/>
            <person name="Dendekar A."/>
            <person name="Salzberg S.L."/>
            <person name="Neale D.B."/>
        </authorList>
    </citation>
    <scope>NUCLEOTIDE SEQUENCE</scope>
    <source>
        <tissue evidence="6">Leaves</tissue>
    </source>
</reference>
<dbReference type="Gene3D" id="2.60.120.260">
    <property type="entry name" value="Galactose-binding domain-like"/>
    <property type="match status" value="1"/>
</dbReference>
<dbReference type="InterPro" id="IPR001944">
    <property type="entry name" value="Glycoside_Hdrlase_35"/>
</dbReference>